<accession>A0ACB7VBQ4</accession>
<evidence type="ECO:0000313" key="2">
    <source>
        <dbReference type="Proteomes" id="UP000827976"/>
    </source>
</evidence>
<keyword evidence="2" id="KW-1185">Reference proteome</keyword>
<organism evidence="1 2">
    <name type="scientific">Dioscorea alata</name>
    <name type="common">Purple yam</name>
    <dbReference type="NCBI Taxonomy" id="55571"/>
    <lineage>
        <taxon>Eukaryota</taxon>
        <taxon>Viridiplantae</taxon>
        <taxon>Streptophyta</taxon>
        <taxon>Embryophyta</taxon>
        <taxon>Tracheophyta</taxon>
        <taxon>Spermatophyta</taxon>
        <taxon>Magnoliopsida</taxon>
        <taxon>Liliopsida</taxon>
        <taxon>Dioscoreales</taxon>
        <taxon>Dioscoreaceae</taxon>
        <taxon>Dioscorea</taxon>
    </lineage>
</organism>
<protein>
    <submittedName>
        <fullName evidence="1">Alpha-D-mannose-specific plant lectins domain-containing protein</fullName>
    </submittedName>
</protein>
<evidence type="ECO:0000313" key="1">
    <source>
        <dbReference type="EMBL" id="KAH7671194.1"/>
    </source>
</evidence>
<name>A0ACB7VBQ4_DIOAL</name>
<dbReference type="Proteomes" id="UP000827976">
    <property type="component" value="Chromosome 10"/>
</dbReference>
<sequence length="295" mass="31860">MAQHHLLPLILALILLIRPSSSSSDETPALFTDPTQILFSGQNLTDGVLTLSLYSDCRLILYKVGSLVLDFGTSTTSTHCGMLVSDEGQLLLIPDSERTPTQTIGRITNSANYALLFLNNKLGLFGPAIWNNGVRLPTLSISHELTLNHKKLKAGSADNFLVSGDVVTGSANGDVVIARNGDVSTVITSSCKLIVRNDTSGESIWQTRPTSAAPVECWLRLTYNGMLLLEGRNGSGLFTQWTGGYEAREGTYVCLLRYFGRITIYRLKTWLYDGSSSAAAAAPAVVAKKIKMVTA</sequence>
<proteinExistence type="predicted"/>
<dbReference type="EMBL" id="CM037020">
    <property type="protein sequence ID" value="KAH7671194.1"/>
    <property type="molecule type" value="Genomic_DNA"/>
</dbReference>
<reference evidence="2" key="1">
    <citation type="journal article" date="2022" name="Nat. Commun.">
        <title>Chromosome evolution and the genetic basis of agronomically important traits in greater yam.</title>
        <authorList>
            <person name="Bredeson J.V."/>
            <person name="Lyons J.B."/>
            <person name="Oniyinde I.O."/>
            <person name="Okereke N.R."/>
            <person name="Kolade O."/>
            <person name="Nnabue I."/>
            <person name="Nwadili C.O."/>
            <person name="Hribova E."/>
            <person name="Parker M."/>
            <person name="Nwogha J."/>
            <person name="Shu S."/>
            <person name="Carlson J."/>
            <person name="Kariba R."/>
            <person name="Muthemba S."/>
            <person name="Knop K."/>
            <person name="Barton G.J."/>
            <person name="Sherwood A.V."/>
            <person name="Lopez-Montes A."/>
            <person name="Asiedu R."/>
            <person name="Jamnadass R."/>
            <person name="Muchugi A."/>
            <person name="Goodstein D."/>
            <person name="Egesi C.N."/>
            <person name="Featherston J."/>
            <person name="Asfaw A."/>
            <person name="Simpson G.G."/>
            <person name="Dolezel J."/>
            <person name="Hendre P.S."/>
            <person name="Van Deynze A."/>
            <person name="Kumar P.L."/>
            <person name="Obidiegwu J.E."/>
            <person name="Bhattacharjee R."/>
            <person name="Rokhsar D.S."/>
        </authorList>
    </citation>
    <scope>NUCLEOTIDE SEQUENCE [LARGE SCALE GENOMIC DNA]</scope>
    <source>
        <strain evidence="2">cv. TDa95/00328</strain>
    </source>
</reference>
<gene>
    <name evidence="1" type="ORF">IHE45_10G077000</name>
</gene>
<comment type="caution">
    <text evidence="1">The sequence shown here is derived from an EMBL/GenBank/DDBJ whole genome shotgun (WGS) entry which is preliminary data.</text>
</comment>